<dbReference type="KEGG" id="erl:AOC36_10050"/>
<keyword evidence="2" id="KW-1185">Reference proteome</keyword>
<reference evidence="1 2" key="1">
    <citation type="submission" date="2015-10" db="EMBL/GenBank/DDBJ databases">
        <title>Erysipelothrix larvae sp. LV19 isolated from the larval gut of the rhinoceros beetle, Trypoxylus dichotomus.</title>
        <authorList>
            <person name="Lim S."/>
            <person name="Kim B.-C."/>
        </authorList>
    </citation>
    <scope>NUCLEOTIDE SEQUENCE [LARGE SCALE GENOMIC DNA]</scope>
    <source>
        <strain evidence="1 2">LV19</strain>
    </source>
</reference>
<accession>A0A0X8H1E3</accession>
<dbReference type="EMBL" id="CP013213">
    <property type="protein sequence ID" value="AMC94300.1"/>
    <property type="molecule type" value="Genomic_DNA"/>
</dbReference>
<sequence>MASIILFAEGTQMVKLELESFDSHFEALPTQFTTRYTLRLNIVSSMYTTSHSLDFYKRNLEDFLSGLKKVYATCSGSIRLSNGFYDHDFLLVIESYETTGAMRFDLNLYNRCVHDPEGSGDRLSMTRIIDQSTLPNIIYSLEQFLSNT</sequence>
<evidence type="ECO:0000313" key="1">
    <source>
        <dbReference type="EMBL" id="AMC94300.1"/>
    </source>
</evidence>
<dbReference type="AlphaFoldDB" id="A0A0X8H1E3"/>
<dbReference type="Proteomes" id="UP000063781">
    <property type="component" value="Chromosome"/>
</dbReference>
<dbReference type="RefSeq" id="WP_067633872.1">
    <property type="nucleotide sequence ID" value="NZ_CP013213.1"/>
</dbReference>
<name>A0A0X8H1E3_9FIRM</name>
<gene>
    <name evidence="1" type="ORF">AOC36_10050</name>
</gene>
<protein>
    <submittedName>
        <fullName evidence="1">Uncharacterized protein</fullName>
    </submittedName>
</protein>
<evidence type="ECO:0000313" key="2">
    <source>
        <dbReference type="Proteomes" id="UP000063781"/>
    </source>
</evidence>
<proteinExistence type="predicted"/>
<organism evidence="1 2">
    <name type="scientific">Erysipelothrix larvae</name>
    <dbReference type="NCBI Taxonomy" id="1514105"/>
    <lineage>
        <taxon>Bacteria</taxon>
        <taxon>Bacillati</taxon>
        <taxon>Bacillota</taxon>
        <taxon>Erysipelotrichia</taxon>
        <taxon>Erysipelotrichales</taxon>
        <taxon>Erysipelotrichaceae</taxon>
        <taxon>Erysipelothrix</taxon>
    </lineage>
</organism>